<name>A0ABW5V1G7_9BACI</name>
<feature type="transmembrane region" description="Helical" evidence="2">
    <location>
        <begin position="21"/>
        <end position="39"/>
    </location>
</feature>
<keyword evidence="2" id="KW-0472">Membrane</keyword>
<dbReference type="Pfam" id="PF13346">
    <property type="entry name" value="ABC2_membrane_5"/>
    <property type="match status" value="1"/>
</dbReference>
<keyword evidence="4" id="KW-1185">Reference proteome</keyword>
<sequence length="246" mass="28976">MWMLIRRELDNMVTINLRRSFQAYIIFGLVFVLFMWLLGPRVIGYFEAEMFSLFVFMAGMLSAVASMLFTIEEDDAERQISFLQTLPIRKRDIVHAKFLSIFLVCGFMFIWVSVLNSANLLMNDVWTMESWMDVFIFLAVLIFLVAENLLWYFLRGLRSNWIFYFSFIAWMTVLVLLGFNRPSGISQSVICGVSLISSFLAYPTCWWLSVRKVHHKGFPLEKDNPGRKNTEKHIEELKRRQSERQS</sequence>
<dbReference type="InterPro" id="IPR025699">
    <property type="entry name" value="ABC2_memb-like"/>
</dbReference>
<organism evidence="3 4">
    <name type="scientific">Lentibacillus juripiscarius</name>
    <dbReference type="NCBI Taxonomy" id="257446"/>
    <lineage>
        <taxon>Bacteria</taxon>
        <taxon>Bacillati</taxon>
        <taxon>Bacillota</taxon>
        <taxon>Bacilli</taxon>
        <taxon>Bacillales</taxon>
        <taxon>Bacillaceae</taxon>
        <taxon>Lentibacillus</taxon>
    </lineage>
</organism>
<evidence type="ECO:0000256" key="1">
    <source>
        <dbReference type="SAM" id="MobiDB-lite"/>
    </source>
</evidence>
<proteinExistence type="predicted"/>
<protein>
    <submittedName>
        <fullName evidence="3">ABC-2 transporter permease</fullName>
    </submittedName>
</protein>
<keyword evidence="2" id="KW-1133">Transmembrane helix</keyword>
<keyword evidence="2" id="KW-0812">Transmembrane</keyword>
<accession>A0ABW5V1G7</accession>
<feature type="transmembrane region" description="Helical" evidence="2">
    <location>
        <begin position="134"/>
        <end position="154"/>
    </location>
</feature>
<comment type="caution">
    <text evidence="3">The sequence shown here is derived from an EMBL/GenBank/DDBJ whole genome shotgun (WGS) entry which is preliminary data.</text>
</comment>
<dbReference type="Proteomes" id="UP001597502">
    <property type="component" value="Unassembled WGS sequence"/>
</dbReference>
<evidence type="ECO:0000313" key="3">
    <source>
        <dbReference type="EMBL" id="MFD2759626.1"/>
    </source>
</evidence>
<dbReference type="RefSeq" id="WP_382390296.1">
    <property type="nucleotide sequence ID" value="NZ_JBHUNA010000003.1"/>
</dbReference>
<dbReference type="EMBL" id="JBHUNA010000003">
    <property type="protein sequence ID" value="MFD2759626.1"/>
    <property type="molecule type" value="Genomic_DNA"/>
</dbReference>
<feature type="region of interest" description="Disordered" evidence="1">
    <location>
        <begin position="221"/>
        <end position="246"/>
    </location>
</feature>
<feature type="transmembrane region" description="Helical" evidence="2">
    <location>
        <begin position="51"/>
        <end position="71"/>
    </location>
</feature>
<evidence type="ECO:0000256" key="2">
    <source>
        <dbReference type="SAM" id="Phobius"/>
    </source>
</evidence>
<evidence type="ECO:0000313" key="4">
    <source>
        <dbReference type="Proteomes" id="UP001597502"/>
    </source>
</evidence>
<reference evidence="4" key="1">
    <citation type="journal article" date="2019" name="Int. J. Syst. Evol. Microbiol.">
        <title>The Global Catalogue of Microorganisms (GCM) 10K type strain sequencing project: providing services to taxonomists for standard genome sequencing and annotation.</title>
        <authorList>
            <consortium name="The Broad Institute Genomics Platform"/>
            <consortium name="The Broad Institute Genome Sequencing Center for Infectious Disease"/>
            <person name="Wu L."/>
            <person name="Ma J."/>
        </authorList>
    </citation>
    <scope>NUCLEOTIDE SEQUENCE [LARGE SCALE GENOMIC DNA]</scope>
    <source>
        <strain evidence="4">TISTR 1535</strain>
    </source>
</reference>
<feature type="transmembrane region" description="Helical" evidence="2">
    <location>
        <begin position="185"/>
        <end position="208"/>
    </location>
</feature>
<feature type="transmembrane region" description="Helical" evidence="2">
    <location>
        <begin position="161"/>
        <end position="179"/>
    </location>
</feature>
<gene>
    <name evidence="3" type="ORF">ACFSUO_01320</name>
</gene>
<feature type="transmembrane region" description="Helical" evidence="2">
    <location>
        <begin position="92"/>
        <end position="114"/>
    </location>
</feature>